<evidence type="ECO:0000313" key="3">
    <source>
        <dbReference type="EMBL" id="CAB3810761.1"/>
    </source>
</evidence>
<feature type="chain" id="PRO_5026754425" description="DUF4148 domain-containing protein" evidence="2">
    <location>
        <begin position="23"/>
        <end position="101"/>
    </location>
</feature>
<dbReference type="Proteomes" id="UP000494252">
    <property type="component" value="Unassembled WGS sequence"/>
</dbReference>
<protein>
    <recommendedName>
        <fullName evidence="5">DUF4148 domain-containing protein</fullName>
    </recommendedName>
</protein>
<feature type="region of interest" description="Disordered" evidence="1">
    <location>
        <begin position="77"/>
        <end position="101"/>
    </location>
</feature>
<organism evidence="3 4">
    <name type="scientific">Paraburkholderia fynbosensis</name>
    <dbReference type="NCBI Taxonomy" id="1200993"/>
    <lineage>
        <taxon>Bacteria</taxon>
        <taxon>Pseudomonadati</taxon>
        <taxon>Pseudomonadota</taxon>
        <taxon>Betaproteobacteria</taxon>
        <taxon>Burkholderiales</taxon>
        <taxon>Burkholderiaceae</taxon>
        <taxon>Paraburkholderia</taxon>
    </lineage>
</organism>
<reference evidence="3 4" key="1">
    <citation type="submission" date="2020-04" db="EMBL/GenBank/DDBJ databases">
        <authorList>
            <person name="De Canck E."/>
        </authorList>
    </citation>
    <scope>NUCLEOTIDE SEQUENCE [LARGE SCALE GENOMIC DNA]</scope>
    <source>
        <strain evidence="3 4">LMG 27177</strain>
    </source>
</reference>
<evidence type="ECO:0000256" key="1">
    <source>
        <dbReference type="SAM" id="MobiDB-lite"/>
    </source>
</evidence>
<keyword evidence="4" id="KW-1185">Reference proteome</keyword>
<dbReference type="EMBL" id="CADIKI010000043">
    <property type="protein sequence ID" value="CAB3810761.1"/>
    <property type="molecule type" value="Genomic_DNA"/>
</dbReference>
<name>A0A6J5H560_9BURK</name>
<keyword evidence="2" id="KW-0732">Signal</keyword>
<feature type="signal peptide" evidence="2">
    <location>
        <begin position="1"/>
        <end position="22"/>
    </location>
</feature>
<proteinExistence type="predicted"/>
<evidence type="ECO:0008006" key="5">
    <source>
        <dbReference type="Google" id="ProtNLM"/>
    </source>
</evidence>
<dbReference type="RefSeq" id="WP_175166355.1">
    <property type="nucleotide sequence ID" value="NZ_CADIKI010000043.1"/>
</dbReference>
<dbReference type="AlphaFoldDB" id="A0A6J5H560"/>
<evidence type="ECO:0000313" key="4">
    <source>
        <dbReference type="Proteomes" id="UP000494252"/>
    </source>
</evidence>
<accession>A0A6J5H560</accession>
<dbReference type="Pfam" id="PF13663">
    <property type="entry name" value="DUF4148"/>
    <property type="match status" value="1"/>
</dbReference>
<dbReference type="InterPro" id="IPR025421">
    <property type="entry name" value="DUF4148"/>
</dbReference>
<sequence>MKSLINAVAVAAALVIPAASFAQSNDQVTRAQVRHELVQLQNAGYRAGQGDQAFYPTQIEAATARVAAEEKSASGFGGVSSGSSASGAPAINGVRSLYSGR</sequence>
<gene>
    <name evidence="3" type="ORF">LMG27177_07444</name>
</gene>
<evidence type="ECO:0000256" key="2">
    <source>
        <dbReference type="SAM" id="SignalP"/>
    </source>
</evidence>